<reference evidence="1" key="1">
    <citation type="submission" date="2021-10" db="EMBL/GenBank/DDBJ databases">
        <title>Melipona bicolor Genome sequencing and assembly.</title>
        <authorList>
            <person name="Araujo N.S."/>
            <person name="Arias M.C."/>
        </authorList>
    </citation>
    <scope>NUCLEOTIDE SEQUENCE</scope>
    <source>
        <strain evidence="1">USP_2M_L1-L4_2017</strain>
        <tissue evidence="1">Whole body</tissue>
    </source>
</reference>
<evidence type="ECO:0000313" key="1">
    <source>
        <dbReference type="EMBL" id="KAK1121700.1"/>
    </source>
</evidence>
<sequence length="112" mass="13254">MHAKDRWNTNGKCEMKDRKNCDRDEIEMLACKQRKLEQSGGETWFRAWFMPEDMTVLEKVGIRGTLDLETTQRRKEITPAVVNQLSECREVWPNGDNSRPLRVLGRICNRWD</sequence>
<proteinExistence type="predicted"/>
<dbReference type="AlphaFoldDB" id="A0AA40FMA7"/>
<dbReference type="Proteomes" id="UP001177670">
    <property type="component" value="Unassembled WGS sequence"/>
</dbReference>
<dbReference type="EMBL" id="JAHYIQ010000025">
    <property type="protein sequence ID" value="KAK1121700.1"/>
    <property type="molecule type" value="Genomic_DNA"/>
</dbReference>
<accession>A0AA40FMA7</accession>
<protein>
    <submittedName>
        <fullName evidence="1">Uncharacterized protein</fullName>
    </submittedName>
</protein>
<keyword evidence="2" id="KW-1185">Reference proteome</keyword>
<evidence type="ECO:0000313" key="2">
    <source>
        <dbReference type="Proteomes" id="UP001177670"/>
    </source>
</evidence>
<comment type="caution">
    <text evidence="1">The sequence shown here is derived from an EMBL/GenBank/DDBJ whole genome shotgun (WGS) entry which is preliminary data.</text>
</comment>
<organism evidence="1 2">
    <name type="scientific">Melipona bicolor</name>
    <dbReference type="NCBI Taxonomy" id="60889"/>
    <lineage>
        <taxon>Eukaryota</taxon>
        <taxon>Metazoa</taxon>
        <taxon>Ecdysozoa</taxon>
        <taxon>Arthropoda</taxon>
        <taxon>Hexapoda</taxon>
        <taxon>Insecta</taxon>
        <taxon>Pterygota</taxon>
        <taxon>Neoptera</taxon>
        <taxon>Endopterygota</taxon>
        <taxon>Hymenoptera</taxon>
        <taxon>Apocrita</taxon>
        <taxon>Aculeata</taxon>
        <taxon>Apoidea</taxon>
        <taxon>Anthophila</taxon>
        <taxon>Apidae</taxon>
        <taxon>Melipona</taxon>
    </lineage>
</organism>
<name>A0AA40FMA7_9HYME</name>
<gene>
    <name evidence="1" type="ORF">K0M31_010011</name>
</gene>